<dbReference type="AlphaFoldDB" id="A0A5B8YPI1"/>
<accession>A0A5B8YPI1</accession>
<dbReference type="InterPro" id="IPR024311">
    <property type="entry name" value="Lipocalin-like"/>
</dbReference>
<dbReference type="OrthoDB" id="1144836at2"/>
<protein>
    <recommendedName>
        <fullName evidence="1">Lipocalin-like domain-containing protein</fullName>
    </recommendedName>
</protein>
<dbReference type="Proteomes" id="UP000321954">
    <property type="component" value="Chromosome"/>
</dbReference>
<name>A0A5B8YPI1_9FLAO</name>
<evidence type="ECO:0000259" key="1">
    <source>
        <dbReference type="Pfam" id="PF13648"/>
    </source>
</evidence>
<keyword evidence="3" id="KW-1185">Reference proteome</keyword>
<organism evidence="2 3">
    <name type="scientific">Antarcticibacterium arcticum</name>
    <dbReference type="NCBI Taxonomy" id="2585771"/>
    <lineage>
        <taxon>Bacteria</taxon>
        <taxon>Pseudomonadati</taxon>
        <taxon>Bacteroidota</taxon>
        <taxon>Flavobacteriia</taxon>
        <taxon>Flavobacteriales</taxon>
        <taxon>Flavobacteriaceae</taxon>
        <taxon>Antarcticibacterium</taxon>
    </lineage>
</organism>
<sequence length="197" mass="22687">MLTSYLFMRMKSFTLFLTLLLTSVLFTSCQKEELYDKEAEARNASVFIYDSYLIGNWEVNSMIVDRDVDLNGDAKFSDNLLLETSCFETMSFEFRGNKTFTMTTSALGLQVRDDKEVFSCMQEKVLQGNWSLKNDVLYLYVKINQRVHEQKIHLLLSEDSFAFEVNDAESKEYLKDQGGTSASGLVVVSLEYSRKIK</sequence>
<gene>
    <name evidence="2" type="ORF">FK178_14255</name>
</gene>
<dbReference type="KEGG" id="anp:FK178_14255"/>
<dbReference type="EMBL" id="CP042476">
    <property type="protein sequence ID" value="QED38807.1"/>
    <property type="molecule type" value="Genomic_DNA"/>
</dbReference>
<evidence type="ECO:0000313" key="2">
    <source>
        <dbReference type="EMBL" id="QED38807.1"/>
    </source>
</evidence>
<reference evidence="2 3" key="1">
    <citation type="submission" date="2019-08" db="EMBL/GenBank/DDBJ databases">
        <title>Antarcticibacterium arcticum sp. nov., a bacterium isolated from marine sediment of the Canadian Beaufort Sea.</title>
        <authorList>
            <person name="Lee Y.M."/>
            <person name="Baek K."/>
            <person name="Lee D.-H."/>
            <person name="Shin S.C."/>
            <person name="Jin Y.K."/>
            <person name="Park Y."/>
        </authorList>
    </citation>
    <scope>NUCLEOTIDE SEQUENCE [LARGE SCALE GENOMIC DNA]</scope>
    <source>
        <strain evidence="2 3">PAMC 28998</strain>
    </source>
</reference>
<dbReference type="Pfam" id="PF13648">
    <property type="entry name" value="Lipocalin_4"/>
    <property type="match status" value="1"/>
</dbReference>
<evidence type="ECO:0000313" key="3">
    <source>
        <dbReference type="Proteomes" id="UP000321954"/>
    </source>
</evidence>
<feature type="domain" description="Lipocalin-like" evidence="1">
    <location>
        <begin position="53"/>
        <end position="141"/>
    </location>
</feature>
<proteinExistence type="predicted"/>